<dbReference type="PANTHER" id="PTHR19848:SF8">
    <property type="entry name" value="F-BOX AND WD REPEAT DOMAIN CONTAINING 7"/>
    <property type="match status" value="1"/>
</dbReference>
<dbReference type="Gene3D" id="2.130.10.10">
    <property type="entry name" value="YVTN repeat-like/Quinoprotein amine dehydrogenase"/>
    <property type="match status" value="2"/>
</dbReference>
<proteinExistence type="predicted"/>
<evidence type="ECO:0000313" key="5">
    <source>
        <dbReference type="Proteomes" id="UP000001058"/>
    </source>
</evidence>
<name>D8UF62_VOLCA</name>
<sequence>MEQKHNHTAEVTSMSVYLGGKRIMTTSKDFTVKIWDTSNMTVYDEIHKEGIFDAWFTPDGLRCVSVSCDKTAAIFELQSGEVIQRFVGHKHWVCFAALSPDEKILATASNDNTVRIWNVAKGNVLHIIRDHRGTISYINFVHPTWIVTSARDGTIVGFNLEVSTVSGALGACVCISIHLCIW</sequence>
<keyword evidence="5" id="KW-1185">Reference proteome</keyword>
<keyword evidence="2" id="KW-0677">Repeat</keyword>
<dbReference type="GeneID" id="9626767"/>
<evidence type="ECO:0000313" key="4">
    <source>
        <dbReference type="EMBL" id="EFJ41625.1"/>
    </source>
</evidence>
<evidence type="ECO:0000256" key="1">
    <source>
        <dbReference type="ARBA" id="ARBA00022574"/>
    </source>
</evidence>
<dbReference type="STRING" id="3068.D8UF62"/>
<dbReference type="OrthoDB" id="1724383at2759"/>
<evidence type="ECO:0000256" key="3">
    <source>
        <dbReference type="PROSITE-ProRule" id="PRU00221"/>
    </source>
</evidence>
<gene>
    <name evidence="4" type="ORF">VOLCADRAFT_68097</name>
</gene>
<dbReference type="InterPro" id="IPR020472">
    <property type="entry name" value="WD40_PAC1"/>
</dbReference>
<dbReference type="InterPro" id="IPR015943">
    <property type="entry name" value="WD40/YVTN_repeat-like_dom_sf"/>
</dbReference>
<feature type="repeat" description="WD" evidence="3">
    <location>
        <begin position="86"/>
        <end position="127"/>
    </location>
</feature>
<dbReference type="PROSITE" id="PS50294">
    <property type="entry name" value="WD_REPEATS_REGION"/>
    <property type="match status" value="2"/>
</dbReference>
<dbReference type="AlphaFoldDB" id="D8UF62"/>
<dbReference type="InParanoid" id="D8UF62"/>
<dbReference type="EMBL" id="GL378392">
    <property type="protein sequence ID" value="EFJ41625.1"/>
    <property type="molecule type" value="Genomic_DNA"/>
</dbReference>
<evidence type="ECO:0000256" key="2">
    <source>
        <dbReference type="ARBA" id="ARBA00022737"/>
    </source>
</evidence>
<organism evidence="5">
    <name type="scientific">Volvox carteri f. nagariensis</name>
    <dbReference type="NCBI Taxonomy" id="3068"/>
    <lineage>
        <taxon>Eukaryota</taxon>
        <taxon>Viridiplantae</taxon>
        <taxon>Chlorophyta</taxon>
        <taxon>core chlorophytes</taxon>
        <taxon>Chlorophyceae</taxon>
        <taxon>CS clade</taxon>
        <taxon>Chlamydomonadales</taxon>
        <taxon>Volvocaceae</taxon>
        <taxon>Volvox</taxon>
    </lineage>
</organism>
<dbReference type="PROSITE" id="PS00678">
    <property type="entry name" value="WD_REPEATS_1"/>
    <property type="match status" value="2"/>
</dbReference>
<dbReference type="RefSeq" id="XP_002957281.1">
    <property type="nucleotide sequence ID" value="XM_002957235.1"/>
</dbReference>
<dbReference type="eggNOG" id="KOG0295">
    <property type="taxonomic scope" value="Eukaryota"/>
</dbReference>
<dbReference type="InterPro" id="IPR036322">
    <property type="entry name" value="WD40_repeat_dom_sf"/>
</dbReference>
<accession>D8UF62</accession>
<reference evidence="4 5" key="1">
    <citation type="journal article" date="2010" name="Science">
        <title>Genomic analysis of organismal complexity in the multicellular green alga Volvox carteri.</title>
        <authorList>
            <person name="Prochnik S.E."/>
            <person name="Umen J."/>
            <person name="Nedelcu A.M."/>
            <person name="Hallmann A."/>
            <person name="Miller S.M."/>
            <person name="Nishii I."/>
            <person name="Ferris P."/>
            <person name="Kuo A."/>
            <person name="Mitros T."/>
            <person name="Fritz-Laylin L.K."/>
            <person name="Hellsten U."/>
            <person name="Chapman J."/>
            <person name="Simakov O."/>
            <person name="Rensing S.A."/>
            <person name="Terry A."/>
            <person name="Pangilinan J."/>
            <person name="Kapitonov V."/>
            <person name="Jurka J."/>
            <person name="Salamov A."/>
            <person name="Shapiro H."/>
            <person name="Schmutz J."/>
            <person name="Grimwood J."/>
            <person name="Lindquist E."/>
            <person name="Lucas S."/>
            <person name="Grigoriev I.V."/>
            <person name="Schmitt R."/>
            <person name="Kirk D."/>
            <person name="Rokhsar D.S."/>
        </authorList>
    </citation>
    <scope>NUCLEOTIDE SEQUENCE [LARGE SCALE GENOMIC DNA]</scope>
    <source>
        <strain evidence="5">f. Nagariensis / Eve</strain>
    </source>
</reference>
<dbReference type="InterPro" id="IPR001680">
    <property type="entry name" value="WD40_rpt"/>
</dbReference>
<dbReference type="InterPro" id="IPR019775">
    <property type="entry name" value="WD40_repeat_CS"/>
</dbReference>
<dbReference type="Proteomes" id="UP000001058">
    <property type="component" value="Unassembled WGS sequence"/>
</dbReference>
<protein>
    <submittedName>
        <fullName evidence="4">Uncharacterized protein</fullName>
    </submittedName>
</protein>
<feature type="repeat" description="WD" evidence="3">
    <location>
        <begin position="4"/>
        <end position="45"/>
    </location>
</feature>
<dbReference type="PANTHER" id="PTHR19848">
    <property type="entry name" value="WD40 REPEAT PROTEIN"/>
    <property type="match status" value="1"/>
</dbReference>
<keyword evidence="1 3" id="KW-0853">WD repeat</keyword>
<dbReference type="SMART" id="SM00320">
    <property type="entry name" value="WD40"/>
    <property type="match status" value="4"/>
</dbReference>
<dbReference type="Pfam" id="PF00400">
    <property type="entry name" value="WD40"/>
    <property type="match status" value="2"/>
</dbReference>
<dbReference type="PRINTS" id="PR00320">
    <property type="entry name" value="GPROTEINBRPT"/>
</dbReference>
<dbReference type="PROSITE" id="PS50082">
    <property type="entry name" value="WD_REPEATS_2"/>
    <property type="match status" value="2"/>
</dbReference>
<dbReference type="SUPFAM" id="SSF50978">
    <property type="entry name" value="WD40 repeat-like"/>
    <property type="match status" value="1"/>
</dbReference>
<dbReference type="KEGG" id="vcn:VOLCADRAFT_68097"/>